<accession>A0ABW5Y255</accession>
<evidence type="ECO:0000313" key="5">
    <source>
        <dbReference type="Proteomes" id="UP001597568"/>
    </source>
</evidence>
<dbReference type="SMART" id="SM00450">
    <property type="entry name" value="RHOD"/>
    <property type="match status" value="2"/>
</dbReference>
<dbReference type="EMBL" id="JBHUOR010000112">
    <property type="protein sequence ID" value="MFD2869340.1"/>
    <property type="molecule type" value="Genomic_DNA"/>
</dbReference>
<reference evidence="5" key="1">
    <citation type="journal article" date="2019" name="Int. J. Syst. Evol. Microbiol.">
        <title>The Global Catalogue of Microorganisms (GCM) 10K type strain sequencing project: providing services to taxonomists for standard genome sequencing and annotation.</title>
        <authorList>
            <consortium name="The Broad Institute Genomics Platform"/>
            <consortium name="The Broad Institute Genome Sequencing Center for Infectious Disease"/>
            <person name="Wu L."/>
            <person name="Ma J."/>
        </authorList>
    </citation>
    <scope>NUCLEOTIDE SEQUENCE [LARGE SCALE GENOMIC DNA]</scope>
    <source>
        <strain evidence="5">KCTC 33522</strain>
    </source>
</reference>
<comment type="caution">
    <text evidence="4">The sequence shown here is derived from an EMBL/GenBank/DDBJ whole genome shotgun (WGS) entry which is preliminary data.</text>
</comment>
<dbReference type="InterPro" id="IPR045078">
    <property type="entry name" value="TST/MPST-like"/>
</dbReference>
<keyword evidence="1 4" id="KW-0808">Transferase</keyword>
<dbReference type="EC" id="2.8.1.-" evidence="4"/>
<dbReference type="RefSeq" id="WP_380148104.1">
    <property type="nucleotide sequence ID" value="NZ_JBHUOR010000112.1"/>
</dbReference>
<feature type="domain" description="Rhodanese" evidence="3">
    <location>
        <begin position="11"/>
        <end position="129"/>
    </location>
</feature>
<sequence>MTAVLVSANAIQQPAYFLDARFNLNDSQAGKKQFMDGHIKGARHIDIEKDLSDMTSSEGRHPMPTKDQLAAVVHRLGLTYEQPIYIYDEGGQPFAARAYFMLQYAGFTNAYIVQEGYKGLVAAGFEVTTDVDYLTSTMPIQWNENVYVNREQVKEVARRKVNKVLLDARSASRYRGDEEPIDHVAGHIPTARNYDWEQLVQDGQLSVNETLTHTVSKDEQIIVYCGSGVTASPLYAMLKQLDYPNVQVYTGSFSEWINHEPIEQSEE</sequence>
<name>A0ABW5Y255_9BACL</name>
<dbReference type="GO" id="GO:0016740">
    <property type="term" value="F:transferase activity"/>
    <property type="evidence" value="ECO:0007669"/>
    <property type="project" value="UniProtKB-KW"/>
</dbReference>
<dbReference type="InterPro" id="IPR001763">
    <property type="entry name" value="Rhodanese-like_dom"/>
</dbReference>
<organism evidence="4 5">
    <name type="scientific">Kurthia populi</name>
    <dbReference type="NCBI Taxonomy" id="1562132"/>
    <lineage>
        <taxon>Bacteria</taxon>
        <taxon>Bacillati</taxon>
        <taxon>Bacillota</taxon>
        <taxon>Bacilli</taxon>
        <taxon>Bacillales</taxon>
        <taxon>Caryophanaceae</taxon>
        <taxon>Kurthia</taxon>
    </lineage>
</organism>
<proteinExistence type="predicted"/>
<keyword evidence="2" id="KW-0677">Repeat</keyword>
<evidence type="ECO:0000259" key="3">
    <source>
        <dbReference type="PROSITE" id="PS50206"/>
    </source>
</evidence>
<dbReference type="CDD" id="cd01449">
    <property type="entry name" value="TST_Repeat_2"/>
    <property type="match status" value="1"/>
</dbReference>
<dbReference type="Gene3D" id="3.40.250.10">
    <property type="entry name" value="Rhodanese-like domain"/>
    <property type="match status" value="2"/>
</dbReference>
<evidence type="ECO:0000313" key="4">
    <source>
        <dbReference type="EMBL" id="MFD2869340.1"/>
    </source>
</evidence>
<evidence type="ECO:0000256" key="1">
    <source>
        <dbReference type="ARBA" id="ARBA00022679"/>
    </source>
</evidence>
<dbReference type="PROSITE" id="PS50206">
    <property type="entry name" value="RHODANESE_3"/>
    <property type="match status" value="2"/>
</dbReference>
<dbReference type="Proteomes" id="UP001597568">
    <property type="component" value="Unassembled WGS sequence"/>
</dbReference>
<dbReference type="SUPFAM" id="SSF52821">
    <property type="entry name" value="Rhodanese/Cell cycle control phosphatase"/>
    <property type="match status" value="2"/>
</dbReference>
<protein>
    <submittedName>
        <fullName evidence="4">Sulfurtransferase</fullName>
        <ecNumber evidence="4">2.8.1.-</ecNumber>
    </submittedName>
</protein>
<keyword evidence="5" id="KW-1185">Reference proteome</keyword>
<dbReference type="PANTHER" id="PTHR11364">
    <property type="entry name" value="THIOSULFATE SULFERTANSFERASE"/>
    <property type="match status" value="1"/>
</dbReference>
<feature type="domain" description="Rhodanese" evidence="3">
    <location>
        <begin position="159"/>
        <end position="265"/>
    </location>
</feature>
<dbReference type="PANTHER" id="PTHR11364:SF27">
    <property type="entry name" value="SULFURTRANSFERASE"/>
    <property type="match status" value="1"/>
</dbReference>
<dbReference type="CDD" id="cd01448">
    <property type="entry name" value="TST_Repeat_1"/>
    <property type="match status" value="1"/>
</dbReference>
<evidence type="ECO:0000256" key="2">
    <source>
        <dbReference type="ARBA" id="ARBA00022737"/>
    </source>
</evidence>
<dbReference type="InterPro" id="IPR036873">
    <property type="entry name" value="Rhodanese-like_dom_sf"/>
</dbReference>
<gene>
    <name evidence="4" type="ORF">ACFSY7_12670</name>
</gene>
<dbReference type="Pfam" id="PF00581">
    <property type="entry name" value="Rhodanese"/>
    <property type="match status" value="2"/>
</dbReference>